<feature type="compositionally biased region" description="Low complexity" evidence="8">
    <location>
        <begin position="25"/>
        <end position="60"/>
    </location>
</feature>
<evidence type="ECO:0000256" key="6">
    <source>
        <dbReference type="ARBA" id="ARBA00023316"/>
    </source>
</evidence>
<protein>
    <submittedName>
        <fullName evidence="11">D-alanyl-D-alanine carboxypeptidase family protein</fullName>
        <ecNumber evidence="11">3.4.-.-</ecNumber>
    </submittedName>
</protein>
<feature type="signal peptide" evidence="9">
    <location>
        <begin position="1"/>
        <end position="28"/>
    </location>
</feature>
<comment type="caution">
    <text evidence="11">The sequence shown here is derived from an EMBL/GenBank/DDBJ whole genome shotgun (WGS) entry which is preliminary data.</text>
</comment>
<dbReference type="InterPro" id="IPR001967">
    <property type="entry name" value="Peptidase_S11_N"/>
</dbReference>
<dbReference type="GO" id="GO:0004180">
    <property type="term" value="F:carboxypeptidase activity"/>
    <property type="evidence" value="ECO:0007669"/>
    <property type="project" value="UniProtKB-KW"/>
</dbReference>
<feature type="chain" id="PRO_5047029531" evidence="9">
    <location>
        <begin position="29"/>
        <end position="326"/>
    </location>
</feature>
<keyword evidence="11" id="KW-0121">Carboxypeptidase</keyword>
<keyword evidence="6" id="KW-0961">Cell wall biogenesis/degradation</keyword>
<feature type="domain" description="Peptidase S11 D-alanyl-D-alanine carboxypeptidase A N-terminal" evidence="10">
    <location>
        <begin position="76"/>
        <end position="301"/>
    </location>
</feature>
<evidence type="ECO:0000313" key="11">
    <source>
        <dbReference type="EMBL" id="MFC6884897.1"/>
    </source>
</evidence>
<dbReference type="PANTHER" id="PTHR21581">
    <property type="entry name" value="D-ALANYL-D-ALANINE CARBOXYPEPTIDASE"/>
    <property type="match status" value="1"/>
</dbReference>
<keyword evidence="12" id="KW-1185">Reference proteome</keyword>
<keyword evidence="11" id="KW-0645">Protease</keyword>
<evidence type="ECO:0000256" key="8">
    <source>
        <dbReference type="SAM" id="MobiDB-lite"/>
    </source>
</evidence>
<accession>A0ABW2CSU2</accession>
<evidence type="ECO:0000256" key="2">
    <source>
        <dbReference type="ARBA" id="ARBA00022729"/>
    </source>
</evidence>
<comment type="similarity">
    <text evidence="1 7">Belongs to the peptidase S11 family.</text>
</comment>
<dbReference type="InterPro" id="IPR012338">
    <property type="entry name" value="Beta-lactam/transpept-like"/>
</dbReference>
<organism evidence="11 12">
    <name type="scientific">Actinomadura yumaensis</name>
    <dbReference type="NCBI Taxonomy" id="111807"/>
    <lineage>
        <taxon>Bacteria</taxon>
        <taxon>Bacillati</taxon>
        <taxon>Actinomycetota</taxon>
        <taxon>Actinomycetes</taxon>
        <taxon>Streptosporangiales</taxon>
        <taxon>Thermomonosporaceae</taxon>
        <taxon>Actinomadura</taxon>
    </lineage>
</organism>
<dbReference type="EC" id="3.4.-.-" evidence="11"/>
<keyword evidence="4" id="KW-0133">Cell shape</keyword>
<proteinExistence type="inferred from homology"/>
<keyword evidence="3 11" id="KW-0378">Hydrolase</keyword>
<name>A0ABW2CSU2_9ACTN</name>
<evidence type="ECO:0000256" key="5">
    <source>
        <dbReference type="ARBA" id="ARBA00022984"/>
    </source>
</evidence>
<dbReference type="PRINTS" id="PR00725">
    <property type="entry name" value="DADACBPTASE1"/>
</dbReference>
<reference evidence="12" key="1">
    <citation type="journal article" date="2019" name="Int. J. Syst. Evol. Microbiol.">
        <title>The Global Catalogue of Microorganisms (GCM) 10K type strain sequencing project: providing services to taxonomists for standard genome sequencing and annotation.</title>
        <authorList>
            <consortium name="The Broad Institute Genomics Platform"/>
            <consortium name="The Broad Institute Genome Sequencing Center for Infectious Disease"/>
            <person name="Wu L."/>
            <person name="Ma J."/>
        </authorList>
    </citation>
    <scope>NUCLEOTIDE SEQUENCE [LARGE SCALE GENOMIC DNA]</scope>
    <source>
        <strain evidence="12">JCM 3369</strain>
    </source>
</reference>
<evidence type="ECO:0000313" key="12">
    <source>
        <dbReference type="Proteomes" id="UP001596380"/>
    </source>
</evidence>
<evidence type="ECO:0000256" key="1">
    <source>
        <dbReference type="ARBA" id="ARBA00007164"/>
    </source>
</evidence>
<dbReference type="Pfam" id="PF00768">
    <property type="entry name" value="Peptidase_S11"/>
    <property type="match status" value="1"/>
</dbReference>
<dbReference type="PANTHER" id="PTHR21581:SF33">
    <property type="entry name" value="D-ALANYL-D-ALANINE CARBOXYPEPTIDASE DACB"/>
    <property type="match status" value="1"/>
</dbReference>
<dbReference type="InterPro" id="IPR018044">
    <property type="entry name" value="Peptidase_S11"/>
</dbReference>
<sequence length="326" mass="34943">MRTTFAAAVTFAAVTLSLAVPATPPATAARTANATRTANTARTANGTRTANATRAPAVAEAGGGAHGPHGPHGPRGVGARSAVLADMGSGRVLWSRRAGVRRPIGSIAKVMTAVVVLREGRLDRTVRIRPRHVAYAAARHGTTARLRPGDRITARELLSAMMLPSGCDAAAALADAYGPGRAGFLRKMNRTARALGLRRTRYADESGLPPAPGNSTARDQAALGRYAMGFPLFRRVVGQRRHVLRRGPHHKRYVWRSTNDLMGRYRGLLGIKSGYTSAAGYCLLFAARRGGRTLVGVVLHSSRTRRAARFQDARRMLDWGFLASRR</sequence>
<gene>
    <name evidence="11" type="ORF">ACFQKB_34415</name>
</gene>
<dbReference type="Gene3D" id="3.40.710.10">
    <property type="entry name" value="DD-peptidase/beta-lactamase superfamily"/>
    <property type="match status" value="1"/>
</dbReference>
<evidence type="ECO:0000256" key="3">
    <source>
        <dbReference type="ARBA" id="ARBA00022801"/>
    </source>
</evidence>
<evidence type="ECO:0000259" key="10">
    <source>
        <dbReference type="Pfam" id="PF00768"/>
    </source>
</evidence>
<keyword evidence="5" id="KW-0573">Peptidoglycan synthesis</keyword>
<keyword evidence="2 9" id="KW-0732">Signal</keyword>
<dbReference type="Proteomes" id="UP001596380">
    <property type="component" value="Unassembled WGS sequence"/>
</dbReference>
<evidence type="ECO:0000256" key="9">
    <source>
        <dbReference type="SAM" id="SignalP"/>
    </source>
</evidence>
<feature type="region of interest" description="Disordered" evidence="8">
    <location>
        <begin position="25"/>
        <end position="79"/>
    </location>
</feature>
<evidence type="ECO:0000256" key="7">
    <source>
        <dbReference type="RuleBase" id="RU004016"/>
    </source>
</evidence>
<dbReference type="RefSeq" id="WP_160821265.1">
    <property type="nucleotide sequence ID" value="NZ_JBHSXE010000001.1"/>
</dbReference>
<dbReference type="SUPFAM" id="SSF56601">
    <property type="entry name" value="beta-lactamase/transpeptidase-like"/>
    <property type="match status" value="1"/>
</dbReference>
<dbReference type="EMBL" id="JBHSXS010000032">
    <property type="protein sequence ID" value="MFC6884897.1"/>
    <property type="molecule type" value="Genomic_DNA"/>
</dbReference>
<evidence type="ECO:0000256" key="4">
    <source>
        <dbReference type="ARBA" id="ARBA00022960"/>
    </source>
</evidence>